<dbReference type="Proteomes" id="UP000199337">
    <property type="component" value="Unassembled WGS sequence"/>
</dbReference>
<dbReference type="PANTHER" id="PTHR43193:SF2">
    <property type="entry name" value="POLYFERREDOXIN PROTEIN FWDF"/>
    <property type="match status" value="1"/>
</dbReference>
<dbReference type="PROSITE" id="PS51379">
    <property type="entry name" value="4FE4S_FER_2"/>
    <property type="match status" value="2"/>
</dbReference>
<evidence type="ECO:0000259" key="4">
    <source>
        <dbReference type="PROSITE" id="PS51379"/>
    </source>
</evidence>
<dbReference type="InterPro" id="IPR017900">
    <property type="entry name" value="4Fe4S_Fe_S_CS"/>
</dbReference>
<dbReference type="PROSITE" id="PS00198">
    <property type="entry name" value="4FE4S_FER_1"/>
    <property type="match status" value="1"/>
</dbReference>
<keyword evidence="3" id="KW-0411">Iron-sulfur</keyword>
<dbReference type="InterPro" id="IPR052977">
    <property type="entry name" value="Polyferredoxin-like_ET"/>
</dbReference>
<dbReference type="OrthoDB" id="5422255at2"/>
<dbReference type="STRING" id="341036.SAMN05660649_00568"/>
<dbReference type="GO" id="GO:0051536">
    <property type="term" value="F:iron-sulfur cluster binding"/>
    <property type="evidence" value="ECO:0007669"/>
    <property type="project" value="UniProtKB-KW"/>
</dbReference>
<keyword evidence="2" id="KW-0408">Iron</keyword>
<accession>A0A1I2P0I3</accession>
<dbReference type="AlphaFoldDB" id="A0A1I2P0I3"/>
<evidence type="ECO:0000256" key="1">
    <source>
        <dbReference type="ARBA" id="ARBA00022723"/>
    </source>
</evidence>
<proteinExistence type="predicted"/>
<keyword evidence="1" id="KW-0479">Metal-binding</keyword>
<dbReference type="PANTHER" id="PTHR43193">
    <property type="match status" value="1"/>
</dbReference>
<dbReference type="EMBL" id="FOOX01000002">
    <property type="protein sequence ID" value="SFG07246.1"/>
    <property type="molecule type" value="Genomic_DNA"/>
</dbReference>
<gene>
    <name evidence="5" type="ORF">SAMN05660649_00568</name>
</gene>
<keyword evidence="6" id="KW-1185">Reference proteome</keyword>
<dbReference type="InterPro" id="IPR017896">
    <property type="entry name" value="4Fe4S_Fe-S-bd"/>
</dbReference>
<evidence type="ECO:0000313" key="5">
    <source>
        <dbReference type="EMBL" id="SFG07246.1"/>
    </source>
</evidence>
<sequence>MGHLVHDKDQVYQVLAQRLNKNPVGAPINDTLMAILHRLYTETEAMVGSKFPLVPMTLEQIAGMTGIKEAQLKTILDGMADKGLVLDIPRKDTFYYMLAPMVVGFFEYTFMRVQDKVKLKDLAELFQSYFNNKEVRDEFSGDGTRMMRTLVYESLIPVAVETEVLTYERASEIIRQSGGGAISICPCRHKAVHLGKSCGAPLEVCTSLGSAAEWIIRRGMGKPATVEELLQVLDQTEKLGLVHNCDNVLNKPAYICHCCGCCCVILSGIKEPGKYATHPSNFFPILEAEACTGCGTCADSCHIRAITMQDDKNGAEVPVVNKDACIGCGVCASACPTGSLTMSRRPELHVPPDNAKEKFLRIAGEKGKI</sequence>
<feature type="domain" description="4Fe-4S ferredoxin-type" evidence="4">
    <location>
        <begin position="316"/>
        <end position="345"/>
    </location>
</feature>
<dbReference type="Gene3D" id="3.30.70.20">
    <property type="match status" value="1"/>
</dbReference>
<reference evidence="6" key="1">
    <citation type="submission" date="2016-10" db="EMBL/GenBank/DDBJ databases">
        <authorList>
            <person name="Varghese N."/>
            <person name="Submissions S."/>
        </authorList>
    </citation>
    <scope>NUCLEOTIDE SEQUENCE [LARGE SCALE GENOMIC DNA]</scope>
    <source>
        <strain evidence="6">DSM 17038</strain>
    </source>
</reference>
<organism evidence="5 6">
    <name type="scientific">Desulfotruncus arcticus DSM 17038</name>
    <dbReference type="NCBI Taxonomy" id="1121424"/>
    <lineage>
        <taxon>Bacteria</taxon>
        <taxon>Bacillati</taxon>
        <taxon>Bacillota</taxon>
        <taxon>Clostridia</taxon>
        <taxon>Eubacteriales</taxon>
        <taxon>Desulfallaceae</taxon>
        <taxon>Desulfotruncus</taxon>
    </lineage>
</organism>
<dbReference type="RefSeq" id="WP_092468529.1">
    <property type="nucleotide sequence ID" value="NZ_FOOX01000002.1"/>
</dbReference>
<evidence type="ECO:0000256" key="3">
    <source>
        <dbReference type="ARBA" id="ARBA00023014"/>
    </source>
</evidence>
<name>A0A1I2P0I3_9FIRM</name>
<dbReference type="SUPFAM" id="SSF54862">
    <property type="entry name" value="4Fe-4S ferredoxins"/>
    <property type="match status" value="1"/>
</dbReference>
<feature type="domain" description="4Fe-4S ferredoxin-type" evidence="4">
    <location>
        <begin position="282"/>
        <end position="311"/>
    </location>
</feature>
<dbReference type="Pfam" id="PF12838">
    <property type="entry name" value="Fer4_7"/>
    <property type="match status" value="1"/>
</dbReference>
<evidence type="ECO:0000256" key="2">
    <source>
        <dbReference type="ARBA" id="ARBA00023004"/>
    </source>
</evidence>
<dbReference type="GO" id="GO:0046872">
    <property type="term" value="F:metal ion binding"/>
    <property type="evidence" value="ECO:0007669"/>
    <property type="project" value="UniProtKB-KW"/>
</dbReference>
<evidence type="ECO:0000313" key="6">
    <source>
        <dbReference type="Proteomes" id="UP000199337"/>
    </source>
</evidence>
<protein>
    <submittedName>
        <fullName evidence="5">4Fe-4S dicluster domain-containing protein</fullName>
    </submittedName>
</protein>